<name>A0A034WBB7_BACDO</name>
<evidence type="ECO:0000313" key="1">
    <source>
        <dbReference type="EMBL" id="JAC51587.1"/>
    </source>
</evidence>
<protein>
    <submittedName>
        <fullName evidence="1">Uncharacterized protein</fullName>
    </submittedName>
</protein>
<accession>A0A034WBB7</accession>
<sequence length="509" mass="60202">MKCAQLSESCREQIFKEFWKMCWKQKKNYVNTLIECIQTKRPRNRRIENASKRSQTLQYHLKANNTILRVCRTLFLNTLGISGKTVLKWLKTPFSVSNSNKHNRGMATQSVQQQELSMFFDSLPATESHYCRATTTKKYLLSEWQSKTKLYDFYKNNWCTEHEKQPLSMTVFNDIFENKKLSLYAPRKDQCDICARYRVGNISEEDYLLHQEKKKEAREEKTKDKNTAQFVFTVDLQAVLMSPKSNVSTFYYRSKLQVHNLVFYNLKNQKAYCFLWHEVEGGLTADEFASIWTYFIEKNILHNLENKNNPVNIIFYSDGCTYQNRNCTMSNALLNTSINNKITIEQKILEIGHTQMEADSVHSVVERALKNKDIYVPADYIGLCKGARKKPEPYDVTYLDHTFFKSFKNVSFFKTIRPGRGTGDSKVTDIRALKYTPDGEIFFKLRFPHEWKILPQRKCMHLAPLLWYNLDQLYHEKRPISKRKYEDLQSLKVTLPKDYHKFYDELPHE</sequence>
<dbReference type="AlphaFoldDB" id="A0A034WBB7"/>
<reference evidence="1" key="1">
    <citation type="journal article" date="2014" name="BMC Genomics">
        <title>Characterizing the developmental transcriptome of the oriental fruit fly, Bactrocera dorsalis (Diptera: Tephritidae) through comparative genomic analysis with Drosophila melanogaster utilizing modENCODE datasets.</title>
        <authorList>
            <person name="Geib S.M."/>
            <person name="Calla B."/>
            <person name="Hall B."/>
            <person name="Hou S."/>
            <person name="Manoukis N.C."/>
        </authorList>
    </citation>
    <scope>NUCLEOTIDE SEQUENCE</scope>
    <source>
        <strain evidence="1">Punador</strain>
    </source>
</reference>
<dbReference type="EMBL" id="GAKP01007365">
    <property type="protein sequence ID" value="JAC51587.1"/>
    <property type="molecule type" value="Transcribed_RNA"/>
</dbReference>
<dbReference type="PANTHER" id="PTHR10773">
    <property type="entry name" value="DNA-DIRECTED RNA POLYMERASES I, II, AND III SUBUNIT RPABC2"/>
    <property type="match status" value="1"/>
</dbReference>
<dbReference type="OrthoDB" id="8026107at2759"/>
<organism evidence="1">
    <name type="scientific">Bactrocera dorsalis</name>
    <name type="common">Oriental fruit fly</name>
    <name type="synonym">Dacus dorsalis</name>
    <dbReference type="NCBI Taxonomy" id="27457"/>
    <lineage>
        <taxon>Eukaryota</taxon>
        <taxon>Metazoa</taxon>
        <taxon>Ecdysozoa</taxon>
        <taxon>Arthropoda</taxon>
        <taxon>Hexapoda</taxon>
        <taxon>Insecta</taxon>
        <taxon>Pterygota</taxon>
        <taxon>Neoptera</taxon>
        <taxon>Endopterygota</taxon>
        <taxon>Diptera</taxon>
        <taxon>Brachycera</taxon>
        <taxon>Muscomorpha</taxon>
        <taxon>Tephritoidea</taxon>
        <taxon>Tephritidae</taxon>
        <taxon>Bactrocera</taxon>
        <taxon>Bactrocera</taxon>
    </lineage>
</organism>
<proteinExistence type="predicted"/>
<dbReference type="PANTHER" id="PTHR10773:SF19">
    <property type="match status" value="1"/>
</dbReference>